<sequence length="372" mass="42233">MSRKSKKKQRSKKMAPAPEQMLLDYLAPEWQAKHTLCFQSNLQPLTTQMIQRAQPDSCVDSFSFDKTISNRIQQKCRLLQEEQPLSIEWNALCDNDFPESKYDAALLPLSEQYSDEYVRDLTFSAVHCLQIGGMLTIASPRIKDYEYHKFLKSLFSKVTRIVSDFGIIYQGKKQKTLSNKKDFLDETVIRDSDHLLHAFTQPGVFSHRRPNQSARALTNLMELSDKTTILNVDCGSGIVAFVAAARHETATVHAIDSNARAVKCTEQGIAKNHLSNVRVELHKEGEGIVPETYDYVLACKSYFTSEDQGEAFLQMSLRALKPGGLLQFSTKQYQWYANRLLDLFTDVAIDGSTHHFMLSAKKSAHTTSDLQY</sequence>
<dbReference type="AlphaFoldDB" id="A0A517WW10"/>
<organism evidence="5 6">
    <name type="scientific">Gimesia aquarii</name>
    <dbReference type="NCBI Taxonomy" id="2527964"/>
    <lineage>
        <taxon>Bacteria</taxon>
        <taxon>Pseudomonadati</taxon>
        <taxon>Planctomycetota</taxon>
        <taxon>Planctomycetia</taxon>
        <taxon>Planctomycetales</taxon>
        <taxon>Planctomycetaceae</taxon>
        <taxon>Gimesia</taxon>
    </lineage>
</organism>
<evidence type="ECO:0000256" key="3">
    <source>
        <dbReference type="ARBA" id="ARBA00022691"/>
    </source>
</evidence>
<evidence type="ECO:0000256" key="2">
    <source>
        <dbReference type="ARBA" id="ARBA00022679"/>
    </source>
</evidence>
<dbReference type="SUPFAM" id="SSF53335">
    <property type="entry name" value="S-adenosyl-L-methionine-dependent methyltransferases"/>
    <property type="match status" value="1"/>
</dbReference>
<dbReference type="InterPro" id="IPR029063">
    <property type="entry name" value="SAM-dependent_MTases_sf"/>
</dbReference>
<name>A0A517WW10_9PLAN</name>
<dbReference type="InterPro" id="IPR007848">
    <property type="entry name" value="Small_mtfrase_dom"/>
</dbReference>
<dbReference type="CDD" id="cd02440">
    <property type="entry name" value="AdoMet_MTases"/>
    <property type="match status" value="1"/>
</dbReference>
<keyword evidence="3" id="KW-0949">S-adenosyl-L-methionine</keyword>
<evidence type="ECO:0000313" key="5">
    <source>
        <dbReference type="EMBL" id="QDU09455.1"/>
    </source>
</evidence>
<dbReference type="PANTHER" id="PTHR47816">
    <property type="entry name" value="RIBOSOMAL RNA SMALL SUBUNIT METHYLTRANSFERASE C"/>
    <property type="match status" value="1"/>
</dbReference>
<protein>
    <submittedName>
        <fullName evidence="5">16S ribosomal RNA methyltransferase</fullName>
    </submittedName>
</protein>
<feature type="domain" description="Methyltransferase small" evidence="4">
    <location>
        <begin position="199"/>
        <end position="357"/>
    </location>
</feature>
<proteinExistence type="predicted"/>
<keyword evidence="6" id="KW-1185">Reference proteome</keyword>
<dbReference type="Proteomes" id="UP000318384">
    <property type="component" value="Chromosome"/>
</dbReference>
<evidence type="ECO:0000259" key="4">
    <source>
        <dbReference type="Pfam" id="PF05175"/>
    </source>
</evidence>
<reference evidence="5 6" key="1">
    <citation type="submission" date="2019-03" db="EMBL/GenBank/DDBJ databases">
        <title>Deep-cultivation of Planctomycetes and their phenomic and genomic characterization uncovers novel biology.</title>
        <authorList>
            <person name="Wiegand S."/>
            <person name="Jogler M."/>
            <person name="Boedeker C."/>
            <person name="Pinto D."/>
            <person name="Vollmers J."/>
            <person name="Rivas-Marin E."/>
            <person name="Kohn T."/>
            <person name="Peeters S.H."/>
            <person name="Heuer A."/>
            <person name="Rast P."/>
            <person name="Oberbeckmann S."/>
            <person name="Bunk B."/>
            <person name="Jeske O."/>
            <person name="Meyerdierks A."/>
            <person name="Storesund J.E."/>
            <person name="Kallscheuer N."/>
            <person name="Luecker S."/>
            <person name="Lage O.M."/>
            <person name="Pohl T."/>
            <person name="Merkel B.J."/>
            <person name="Hornburger P."/>
            <person name="Mueller R.-W."/>
            <person name="Bruemmer F."/>
            <person name="Labrenz M."/>
            <person name="Spormann A.M."/>
            <person name="Op den Camp H."/>
            <person name="Overmann J."/>
            <person name="Amann R."/>
            <person name="Jetten M.S.M."/>
            <person name="Mascher T."/>
            <person name="Medema M.H."/>
            <person name="Devos D.P."/>
            <person name="Kaster A.-K."/>
            <person name="Ovreas L."/>
            <person name="Rohde M."/>
            <person name="Galperin M.Y."/>
            <person name="Jogler C."/>
        </authorList>
    </citation>
    <scope>NUCLEOTIDE SEQUENCE [LARGE SCALE GENOMIC DNA]</scope>
    <source>
        <strain evidence="5 6">V202</strain>
    </source>
</reference>
<evidence type="ECO:0000313" key="6">
    <source>
        <dbReference type="Proteomes" id="UP000318384"/>
    </source>
</evidence>
<dbReference type="PANTHER" id="PTHR47816:SF4">
    <property type="entry name" value="RIBOSOMAL RNA SMALL SUBUNIT METHYLTRANSFERASE C"/>
    <property type="match status" value="1"/>
</dbReference>
<accession>A0A517WW10</accession>
<gene>
    <name evidence="5" type="ORF">V202x_28300</name>
</gene>
<dbReference type="GO" id="GO:0032259">
    <property type="term" value="P:methylation"/>
    <property type="evidence" value="ECO:0007669"/>
    <property type="project" value="UniProtKB-KW"/>
</dbReference>
<dbReference type="GO" id="GO:0008757">
    <property type="term" value="F:S-adenosylmethionine-dependent methyltransferase activity"/>
    <property type="evidence" value="ECO:0007669"/>
    <property type="project" value="InterPro"/>
</dbReference>
<dbReference type="EMBL" id="CP037422">
    <property type="protein sequence ID" value="QDU09455.1"/>
    <property type="molecule type" value="Genomic_DNA"/>
</dbReference>
<dbReference type="InterPro" id="IPR046977">
    <property type="entry name" value="RsmC/RlmG"/>
</dbReference>
<dbReference type="OrthoDB" id="9764961at2"/>
<dbReference type="Pfam" id="PF05175">
    <property type="entry name" value="MTS"/>
    <property type="match status" value="1"/>
</dbReference>
<dbReference type="Gene3D" id="3.40.50.150">
    <property type="entry name" value="Vaccinia Virus protein VP39"/>
    <property type="match status" value="1"/>
</dbReference>
<dbReference type="RefSeq" id="WP_145175696.1">
    <property type="nucleotide sequence ID" value="NZ_CP037422.1"/>
</dbReference>
<keyword evidence="2 5" id="KW-0808">Transferase</keyword>
<evidence type="ECO:0000256" key="1">
    <source>
        <dbReference type="ARBA" id="ARBA00022603"/>
    </source>
</evidence>
<keyword evidence="1 5" id="KW-0489">Methyltransferase</keyword>